<dbReference type="Proteomes" id="UP001597221">
    <property type="component" value="Unassembled WGS sequence"/>
</dbReference>
<keyword evidence="3" id="KW-1185">Reference proteome</keyword>
<comment type="caution">
    <text evidence="2">The sequence shown here is derived from an EMBL/GenBank/DDBJ whole genome shotgun (WGS) entry which is preliminary data.</text>
</comment>
<feature type="transmembrane region" description="Helical" evidence="1">
    <location>
        <begin position="71"/>
        <end position="93"/>
    </location>
</feature>
<protein>
    <submittedName>
        <fullName evidence="2">Regulatory YrvL family protein</fullName>
    </submittedName>
</protein>
<proteinExistence type="predicted"/>
<evidence type="ECO:0000256" key="1">
    <source>
        <dbReference type="SAM" id="Phobius"/>
    </source>
</evidence>
<dbReference type="Pfam" id="PF14184">
    <property type="entry name" value="YrvL"/>
    <property type="match status" value="1"/>
</dbReference>
<name>A0ABW4HUX5_9BACI</name>
<accession>A0ABW4HUX5</accession>
<gene>
    <name evidence="2" type="ORF">ACFSBH_17120</name>
</gene>
<feature type="transmembrane region" description="Helical" evidence="1">
    <location>
        <begin position="28"/>
        <end position="51"/>
    </location>
</feature>
<organism evidence="2 3">
    <name type="scientific">Oceanobacillus luteolus</name>
    <dbReference type="NCBI Taxonomy" id="1274358"/>
    <lineage>
        <taxon>Bacteria</taxon>
        <taxon>Bacillati</taxon>
        <taxon>Bacillota</taxon>
        <taxon>Bacilli</taxon>
        <taxon>Bacillales</taxon>
        <taxon>Bacillaceae</taxon>
        <taxon>Oceanobacillus</taxon>
    </lineage>
</organism>
<dbReference type="InterPro" id="IPR025912">
    <property type="entry name" value="YrvL"/>
</dbReference>
<sequence length="166" mass="18883">MSNNMNDPTSPREDDDIPFREMNRKQKITTVIIITALLTMAAGILFGIYFFGMAGLFNIFGVQYDSLLSLAIFVISVFFLGIIADFCFLVIYVILIPKINNNSTLLILSILVETFKNWLVLFTVDEFMGSISLALHTEWILAFILALIEIAFNDEKLDNWKRKDVA</sequence>
<evidence type="ECO:0000313" key="2">
    <source>
        <dbReference type="EMBL" id="MFD1609341.1"/>
    </source>
</evidence>
<feature type="transmembrane region" description="Helical" evidence="1">
    <location>
        <begin position="105"/>
        <end position="124"/>
    </location>
</feature>
<dbReference type="RefSeq" id="WP_379598760.1">
    <property type="nucleotide sequence ID" value="NZ_JBHUDE010000154.1"/>
</dbReference>
<keyword evidence="1" id="KW-0812">Transmembrane</keyword>
<dbReference type="EMBL" id="JBHUDE010000154">
    <property type="protein sequence ID" value="MFD1609341.1"/>
    <property type="molecule type" value="Genomic_DNA"/>
</dbReference>
<keyword evidence="1" id="KW-0472">Membrane</keyword>
<evidence type="ECO:0000313" key="3">
    <source>
        <dbReference type="Proteomes" id="UP001597221"/>
    </source>
</evidence>
<keyword evidence="1" id="KW-1133">Transmembrane helix</keyword>
<feature type="transmembrane region" description="Helical" evidence="1">
    <location>
        <begin position="130"/>
        <end position="152"/>
    </location>
</feature>
<reference evidence="3" key="1">
    <citation type="journal article" date="2019" name="Int. J. Syst. Evol. Microbiol.">
        <title>The Global Catalogue of Microorganisms (GCM) 10K type strain sequencing project: providing services to taxonomists for standard genome sequencing and annotation.</title>
        <authorList>
            <consortium name="The Broad Institute Genomics Platform"/>
            <consortium name="The Broad Institute Genome Sequencing Center for Infectious Disease"/>
            <person name="Wu L."/>
            <person name="Ma J."/>
        </authorList>
    </citation>
    <scope>NUCLEOTIDE SEQUENCE [LARGE SCALE GENOMIC DNA]</scope>
    <source>
        <strain evidence="3">CGMCC 1.12376</strain>
    </source>
</reference>